<dbReference type="GO" id="GO:0000160">
    <property type="term" value="P:phosphorelay signal transduction system"/>
    <property type="evidence" value="ECO:0007669"/>
    <property type="project" value="InterPro"/>
</dbReference>
<name>A0A0T5NSK2_9RHOB</name>
<gene>
    <name evidence="4" type="ORF">XM53_13980</name>
</gene>
<organism evidence="4 5">
    <name type="scientific">Roseovarius atlanticus</name>
    <dbReference type="NCBI Taxonomy" id="1641875"/>
    <lineage>
        <taxon>Bacteria</taxon>
        <taxon>Pseudomonadati</taxon>
        <taxon>Pseudomonadota</taxon>
        <taxon>Alphaproteobacteria</taxon>
        <taxon>Rhodobacterales</taxon>
        <taxon>Roseobacteraceae</taxon>
        <taxon>Roseovarius</taxon>
    </lineage>
</organism>
<dbReference type="STRING" id="1641875.XM53_13980"/>
<feature type="modified residue" description="4-aspartylphosphate" evidence="2">
    <location>
        <position position="55"/>
    </location>
</feature>
<evidence type="ECO:0000256" key="1">
    <source>
        <dbReference type="ARBA" id="ARBA00022553"/>
    </source>
</evidence>
<reference evidence="4 5" key="1">
    <citation type="submission" date="2015-04" db="EMBL/GenBank/DDBJ databases">
        <title>The draft genome sequence of Roseovarius sp.R12b.</title>
        <authorList>
            <person name="Li G."/>
            <person name="Lai Q."/>
            <person name="Shao Z."/>
            <person name="Yan P."/>
        </authorList>
    </citation>
    <scope>NUCLEOTIDE SEQUENCE [LARGE SCALE GENOMIC DNA]</scope>
    <source>
        <strain evidence="4 5">R12B</strain>
    </source>
</reference>
<dbReference type="AlphaFoldDB" id="A0A0T5NSK2"/>
<proteinExistence type="predicted"/>
<feature type="domain" description="Response regulatory" evidence="3">
    <location>
        <begin position="2"/>
        <end position="122"/>
    </location>
</feature>
<protein>
    <recommendedName>
        <fullName evidence="3">Response regulatory domain-containing protein</fullName>
    </recommendedName>
</protein>
<dbReference type="SUPFAM" id="SSF52172">
    <property type="entry name" value="CheY-like"/>
    <property type="match status" value="1"/>
</dbReference>
<dbReference type="EMBL" id="LAXJ01000016">
    <property type="protein sequence ID" value="KRS11917.1"/>
    <property type="molecule type" value="Genomic_DNA"/>
</dbReference>
<dbReference type="InterPro" id="IPR001789">
    <property type="entry name" value="Sig_transdc_resp-reg_receiver"/>
</dbReference>
<accession>A0A0T5NSK2</accession>
<evidence type="ECO:0000259" key="3">
    <source>
        <dbReference type="PROSITE" id="PS50110"/>
    </source>
</evidence>
<dbReference type="PANTHER" id="PTHR44591:SF3">
    <property type="entry name" value="RESPONSE REGULATORY DOMAIN-CONTAINING PROTEIN"/>
    <property type="match status" value="1"/>
</dbReference>
<dbReference type="RefSeq" id="WP_236544502.1">
    <property type="nucleotide sequence ID" value="NZ_LAXJ01000016.1"/>
</dbReference>
<dbReference type="Gene3D" id="3.40.50.2300">
    <property type="match status" value="1"/>
</dbReference>
<dbReference type="SMART" id="SM00448">
    <property type="entry name" value="REC"/>
    <property type="match status" value="1"/>
</dbReference>
<evidence type="ECO:0000256" key="2">
    <source>
        <dbReference type="PROSITE-ProRule" id="PRU00169"/>
    </source>
</evidence>
<keyword evidence="1 2" id="KW-0597">Phosphoprotein</keyword>
<dbReference type="Proteomes" id="UP000051295">
    <property type="component" value="Unassembled WGS sequence"/>
</dbReference>
<dbReference type="Pfam" id="PF00072">
    <property type="entry name" value="Response_reg"/>
    <property type="match status" value="1"/>
</dbReference>
<evidence type="ECO:0000313" key="5">
    <source>
        <dbReference type="Proteomes" id="UP000051295"/>
    </source>
</evidence>
<keyword evidence="5" id="KW-1185">Reference proteome</keyword>
<dbReference type="InterPro" id="IPR011006">
    <property type="entry name" value="CheY-like_superfamily"/>
</dbReference>
<dbReference type="PROSITE" id="PS50110">
    <property type="entry name" value="RESPONSE_REGULATORY"/>
    <property type="match status" value="1"/>
</dbReference>
<dbReference type="PATRIC" id="fig|1641875.4.peg.595"/>
<evidence type="ECO:0000313" key="4">
    <source>
        <dbReference type="EMBL" id="KRS11917.1"/>
    </source>
</evidence>
<dbReference type="InterPro" id="IPR050595">
    <property type="entry name" value="Bact_response_regulator"/>
</dbReference>
<dbReference type="PANTHER" id="PTHR44591">
    <property type="entry name" value="STRESS RESPONSE REGULATOR PROTEIN 1"/>
    <property type="match status" value="1"/>
</dbReference>
<comment type="caution">
    <text evidence="4">The sequence shown here is derived from an EMBL/GenBank/DDBJ whole genome shotgun (WGS) entry which is preliminary data.</text>
</comment>
<sequence length="328" mass="36257">MHLLAVDDEPTILELLQLIIQTLGDHTVITATSVAEAHTILAKPETPAIDCFLIDIQMPETDGIALCEWLRAQPQYQLTPILMLTAMTDKSYIDRAFAAGASDYITKPFDIDNLRGRVQLIGDLSRNASQTVVSAKTNSKTETITSNSATLALHEPIFVQDVDGCITHQALENYVSLMSRKKLFGSSIIGFTIREIEELHRKSTRYEYECIVTDVAEAISVALEEFGALFCYAGNGTFLCVLEYGSQLKPDTLADQVNLILRSMELYNNDGSPISAFVSAGEQVRLVWKSGQSAVDAMATAHESAERESGRHARNLEDFWYDKHGIGF</sequence>